<keyword evidence="3" id="KW-0413">Isomerase</keyword>
<dbReference type="NCBIfam" id="NF002612">
    <property type="entry name" value="PRK02261.1"/>
    <property type="match status" value="1"/>
</dbReference>
<gene>
    <name evidence="6" type="ORF">CWS20_13370</name>
</gene>
<keyword evidence="4" id="KW-0170">Cobalt</keyword>
<evidence type="ECO:0000256" key="1">
    <source>
        <dbReference type="ARBA" id="ARBA00022628"/>
    </source>
</evidence>
<evidence type="ECO:0000313" key="6">
    <source>
        <dbReference type="EMBL" id="PKG28552.1"/>
    </source>
</evidence>
<dbReference type="AlphaFoldDB" id="A0A2N0ZGA7"/>
<dbReference type="InterPro" id="IPR036724">
    <property type="entry name" value="Cobalamin-bd_sf"/>
</dbReference>
<proteinExistence type="predicted"/>
<dbReference type="Proteomes" id="UP000233343">
    <property type="component" value="Unassembled WGS sequence"/>
</dbReference>
<dbReference type="RefSeq" id="WP_066193346.1">
    <property type="nucleotide sequence ID" value="NZ_CP194732.1"/>
</dbReference>
<dbReference type="PROSITE" id="PS51332">
    <property type="entry name" value="B12_BINDING"/>
    <property type="match status" value="1"/>
</dbReference>
<dbReference type="InterPro" id="IPR006158">
    <property type="entry name" value="Cobalamin-bd"/>
</dbReference>
<protein>
    <submittedName>
        <fullName evidence="6">Methylaspartate mutase subunit S</fullName>
    </submittedName>
</protein>
<evidence type="ECO:0000256" key="3">
    <source>
        <dbReference type="ARBA" id="ARBA00023235"/>
    </source>
</evidence>
<dbReference type="GO" id="GO:0031419">
    <property type="term" value="F:cobalamin binding"/>
    <property type="evidence" value="ECO:0007669"/>
    <property type="project" value="UniProtKB-KW"/>
</dbReference>
<name>A0A2N0ZGA7_9BACI</name>
<dbReference type="Pfam" id="PF02310">
    <property type="entry name" value="B12-binding"/>
    <property type="match status" value="1"/>
</dbReference>
<dbReference type="NCBIfam" id="TIGR01501">
    <property type="entry name" value="MthylAspMutase"/>
    <property type="match status" value="1"/>
</dbReference>
<keyword evidence="1" id="KW-0846">Cobalamin</keyword>
<dbReference type="Gene3D" id="3.40.50.280">
    <property type="entry name" value="Cobalamin-binding domain"/>
    <property type="match status" value="1"/>
</dbReference>
<accession>A0A2N0ZGA7</accession>
<dbReference type="GO" id="GO:0016866">
    <property type="term" value="F:intramolecular transferase activity"/>
    <property type="evidence" value="ECO:0007669"/>
    <property type="project" value="InterPro"/>
</dbReference>
<sequence length="159" mass="17694">MNTDNTIVMGVIGQDCHSVGNKVLHFAFKEKGFVVHNLGVQCSQEDLIKAAKEVNADAIVVSSLYGHAELDCRGFSTNCIKNGLNNVLLYIGGNLSIGKSEWEVIERKFLKMGFNRVFSASDDLEWAIDSIYNDISLRKFKHPVSVTENKDASQKRKVN</sequence>
<keyword evidence="7" id="KW-1185">Reference proteome</keyword>
<dbReference type="SUPFAM" id="SSF52242">
    <property type="entry name" value="Cobalamin (vitamin B12)-binding domain"/>
    <property type="match status" value="1"/>
</dbReference>
<dbReference type="GO" id="GO:0019670">
    <property type="term" value="P:anaerobic L-glutamate catabolic process"/>
    <property type="evidence" value="ECO:0007669"/>
    <property type="project" value="InterPro"/>
</dbReference>
<evidence type="ECO:0000256" key="2">
    <source>
        <dbReference type="ARBA" id="ARBA00022723"/>
    </source>
</evidence>
<evidence type="ECO:0000259" key="5">
    <source>
        <dbReference type="PROSITE" id="PS51332"/>
    </source>
</evidence>
<evidence type="ECO:0000256" key="4">
    <source>
        <dbReference type="ARBA" id="ARBA00023285"/>
    </source>
</evidence>
<dbReference type="InterPro" id="IPR006394">
    <property type="entry name" value="GlmS"/>
</dbReference>
<keyword evidence="2" id="KW-0479">Metal-binding</keyword>
<organism evidence="6 7">
    <name type="scientific">Cytobacillus horneckiae</name>
    <dbReference type="NCBI Taxonomy" id="549687"/>
    <lineage>
        <taxon>Bacteria</taxon>
        <taxon>Bacillati</taxon>
        <taxon>Bacillota</taxon>
        <taxon>Bacilli</taxon>
        <taxon>Bacillales</taxon>
        <taxon>Bacillaceae</taxon>
        <taxon>Cytobacillus</taxon>
    </lineage>
</organism>
<comment type="caution">
    <text evidence="6">The sequence shown here is derived from an EMBL/GenBank/DDBJ whole genome shotgun (WGS) entry which is preliminary data.</text>
</comment>
<feature type="domain" description="B12-binding" evidence="5">
    <location>
        <begin position="4"/>
        <end position="138"/>
    </location>
</feature>
<evidence type="ECO:0000313" key="7">
    <source>
        <dbReference type="Proteomes" id="UP000233343"/>
    </source>
</evidence>
<reference evidence="6 7" key="1">
    <citation type="journal article" date="2010" name="Int. J. Syst. Evol. Microbiol.">
        <title>Bacillus horneckiae sp. nov., isolated from a spacecraft-assembly clean room.</title>
        <authorList>
            <person name="Vaishampayan P."/>
            <person name="Probst A."/>
            <person name="Krishnamurthi S."/>
            <person name="Ghosh S."/>
            <person name="Osman S."/>
            <person name="McDowall A."/>
            <person name="Ruckmani A."/>
            <person name="Mayilraj S."/>
            <person name="Venkateswaran K."/>
        </authorList>
    </citation>
    <scope>NUCLEOTIDE SEQUENCE [LARGE SCALE GENOMIC DNA]</scope>
    <source>
        <strain evidence="7">1PO1SC</strain>
    </source>
</reference>
<dbReference type="GO" id="GO:0046872">
    <property type="term" value="F:metal ion binding"/>
    <property type="evidence" value="ECO:0007669"/>
    <property type="project" value="UniProtKB-KW"/>
</dbReference>
<dbReference type="EMBL" id="PISD01000028">
    <property type="protein sequence ID" value="PKG28552.1"/>
    <property type="molecule type" value="Genomic_DNA"/>
</dbReference>